<dbReference type="AlphaFoldDB" id="D0LJT8"/>
<keyword evidence="3" id="KW-0560">Oxidoreductase</keyword>
<dbReference type="GO" id="GO:0016491">
    <property type="term" value="F:oxidoreductase activity"/>
    <property type="evidence" value="ECO:0007669"/>
    <property type="project" value="UniProtKB-KW"/>
</dbReference>
<evidence type="ECO:0000256" key="6">
    <source>
        <dbReference type="SAM" id="MobiDB-lite"/>
    </source>
</evidence>
<evidence type="ECO:0000256" key="5">
    <source>
        <dbReference type="ARBA" id="ARBA00023014"/>
    </source>
</evidence>
<sequence>MRRFTLNGEQVEVEAAPMRRLLDVLREELGFTGTKEGCGEGECGACTVLVDGKPVVACLIPVAQVDGREVMTIEGLRDHPIQKAFAAHGAAQCGICTPGMIMTALTLEANPTLDEIRTCLAGNLCRCTGYEAIYRAIFAALGTADDDPGRPVPEVVPLAGDAVRMSDGAPSGAATGAGEEGAGS</sequence>
<feature type="compositionally biased region" description="Low complexity" evidence="6">
    <location>
        <begin position="168"/>
        <end position="177"/>
    </location>
</feature>
<dbReference type="InterPro" id="IPR036010">
    <property type="entry name" value="2Fe-2S_ferredoxin-like_sf"/>
</dbReference>
<gene>
    <name evidence="8" type="ordered locus">Hoch_5970</name>
</gene>
<dbReference type="CDD" id="cd00207">
    <property type="entry name" value="fer2"/>
    <property type="match status" value="1"/>
</dbReference>
<keyword evidence="2" id="KW-0479">Metal-binding</keyword>
<evidence type="ECO:0000256" key="2">
    <source>
        <dbReference type="ARBA" id="ARBA00022723"/>
    </source>
</evidence>
<evidence type="ECO:0000256" key="1">
    <source>
        <dbReference type="ARBA" id="ARBA00022714"/>
    </source>
</evidence>
<feature type="domain" description="2Fe-2S ferredoxin-type" evidence="7">
    <location>
        <begin position="1"/>
        <end position="76"/>
    </location>
</feature>
<dbReference type="PANTHER" id="PTHR44379:SF5">
    <property type="entry name" value="OXIDOREDUCTASE WITH IRON-SULFUR SUBUNIT"/>
    <property type="match status" value="1"/>
</dbReference>
<dbReference type="RefSeq" id="WP_012831037.1">
    <property type="nucleotide sequence ID" value="NC_013440.1"/>
</dbReference>
<dbReference type="Gene3D" id="3.10.20.30">
    <property type="match status" value="1"/>
</dbReference>
<dbReference type="InterPro" id="IPR002888">
    <property type="entry name" value="2Fe-2S-bd"/>
</dbReference>
<keyword evidence="5" id="KW-0411">Iron-sulfur</keyword>
<dbReference type="Proteomes" id="UP000001880">
    <property type="component" value="Chromosome"/>
</dbReference>
<dbReference type="PANTHER" id="PTHR44379">
    <property type="entry name" value="OXIDOREDUCTASE WITH IRON-SULFUR SUBUNIT"/>
    <property type="match status" value="1"/>
</dbReference>
<accession>D0LJT8</accession>
<dbReference type="OrthoDB" id="9775084at2"/>
<evidence type="ECO:0000259" key="7">
    <source>
        <dbReference type="PROSITE" id="PS51085"/>
    </source>
</evidence>
<dbReference type="InterPro" id="IPR012675">
    <property type="entry name" value="Beta-grasp_dom_sf"/>
</dbReference>
<evidence type="ECO:0000313" key="8">
    <source>
        <dbReference type="EMBL" id="ACY18445.1"/>
    </source>
</evidence>
<protein>
    <submittedName>
        <fullName evidence="8">(2Fe-2S)-binding domain protein</fullName>
    </submittedName>
</protein>
<dbReference type="InterPro" id="IPR001041">
    <property type="entry name" value="2Fe-2S_ferredoxin-type"/>
</dbReference>
<dbReference type="InterPro" id="IPR036884">
    <property type="entry name" value="2Fe-2S-bd_dom_sf"/>
</dbReference>
<dbReference type="KEGG" id="hoh:Hoch_5970"/>
<dbReference type="HOGENOM" id="CLU_052511_3_1_7"/>
<dbReference type="EMBL" id="CP001804">
    <property type="protein sequence ID" value="ACY18445.1"/>
    <property type="molecule type" value="Genomic_DNA"/>
</dbReference>
<dbReference type="Pfam" id="PF00111">
    <property type="entry name" value="Fer2"/>
    <property type="match status" value="1"/>
</dbReference>
<reference evidence="8 9" key="1">
    <citation type="journal article" date="2010" name="Stand. Genomic Sci.">
        <title>Complete genome sequence of Haliangium ochraceum type strain (SMP-2).</title>
        <authorList>
            <consortium name="US DOE Joint Genome Institute (JGI-PGF)"/>
            <person name="Ivanova N."/>
            <person name="Daum C."/>
            <person name="Lang E."/>
            <person name="Abt B."/>
            <person name="Kopitz M."/>
            <person name="Saunders E."/>
            <person name="Lapidus A."/>
            <person name="Lucas S."/>
            <person name="Glavina Del Rio T."/>
            <person name="Nolan M."/>
            <person name="Tice H."/>
            <person name="Copeland A."/>
            <person name="Cheng J.F."/>
            <person name="Chen F."/>
            <person name="Bruce D."/>
            <person name="Goodwin L."/>
            <person name="Pitluck S."/>
            <person name="Mavromatis K."/>
            <person name="Pati A."/>
            <person name="Mikhailova N."/>
            <person name="Chen A."/>
            <person name="Palaniappan K."/>
            <person name="Land M."/>
            <person name="Hauser L."/>
            <person name="Chang Y.J."/>
            <person name="Jeffries C.D."/>
            <person name="Detter J.C."/>
            <person name="Brettin T."/>
            <person name="Rohde M."/>
            <person name="Goker M."/>
            <person name="Bristow J."/>
            <person name="Markowitz V."/>
            <person name="Eisen J.A."/>
            <person name="Hugenholtz P."/>
            <person name="Kyrpides N.C."/>
            <person name="Klenk H.P."/>
        </authorList>
    </citation>
    <scope>NUCLEOTIDE SEQUENCE [LARGE SCALE GENOMIC DNA]</scope>
    <source>
        <strain evidence="9">DSM 14365 / CIP 107738 / JCM 11303 / AJ 13395 / SMP-2</strain>
    </source>
</reference>
<keyword evidence="1" id="KW-0001">2Fe-2S</keyword>
<dbReference type="Gene3D" id="1.10.150.120">
    <property type="entry name" value="[2Fe-2S]-binding domain"/>
    <property type="match status" value="1"/>
</dbReference>
<evidence type="ECO:0000313" key="9">
    <source>
        <dbReference type="Proteomes" id="UP000001880"/>
    </source>
</evidence>
<organism evidence="8 9">
    <name type="scientific">Haliangium ochraceum (strain DSM 14365 / JCM 11303 / SMP-2)</name>
    <dbReference type="NCBI Taxonomy" id="502025"/>
    <lineage>
        <taxon>Bacteria</taxon>
        <taxon>Pseudomonadati</taxon>
        <taxon>Myxococcota</taxon>
        <taxon>Polyangia</taxon>
        <taxon>Haliangiales</taxon>
        <taxon>Kofleriaceae</taxon>
        <taxon>Haliangium</taxon>
    </lineage>
</organism>
<dbReference type="PROSITE" id="PS51085">
    <property type="entry name" value="2FE2S_FER_2"/>
    <property type="match status" value="1"/>
</dbReference>
<dbReference type="FunFam" id="3.10.20.30:FF:000020">
    <property type="entry name" value="Xanthine dehydrogenase iron-sulfur subunit"/>
    <property type="match status" value="1"/>
</dbReference>
<name>D0LJT8_HALO1</name>
<dbReference type="PROSITE" id="PS00197">
    <property type="entry name" value="2FE2S_FER_1"/>
    <property type="match status" value="1"/>
</dbReference>
<keyword evidence="4" id="KW-0408">Iron</keyword>
<evidence type="ECO:0000256" key="4">
    <source>
        <dbReference type="ARBA" id="ARBA00023004"/>
    </source>
</evidence>
<feature type="region of interest" description="Disordered" evidence="6">
    <location>
        <begin position="162"/>
        <end position="184"/>
    </location>
</feature>
<dbReference type="Pfam" id="PF01799">
    <property type="entry name" value="Fer2_2"/>
    <property type="match status" value="1"/>
</dbReference>
<evidence type="ECO:0000256" key="3">
    <source>
        <dbReference type="ARBA" id="ARBA00023002"/>
    </source>
</evidence>
<dbReference type="eggNOG" id="COG2080">
    <property type="taxonomic scope" value="Bacteria"/>
</dbReference>
<dbReference type="InterPro" id="IPR006058">
    <property type="entry name" value="2Fe2S_fd_BS"/>
</dbReference>
<dbReference type="InterPro" id="IPR051452">
    <property type="entry name" value="Diverse_Oxidoreductases"/>
</dbReference>
<keyword evidence="9" id="KW-1185">Reference proteome</keyword>
<dbReference type="STRING" id="502025.Hoch_5970"/>
<dbReference type="SUPFAM" id="SSF47741">
    <property type="entry name" value="CO dehydrogenase ISP C-domain like"/>
    <property type="match status" value="1"/>
</dbReference>
<dbReference type="GO" id="GO:0046872">
    <property type="term" value="F:metal ion binding"/>
    <property type="evidence" value="ECO:0007669"/>
    <property type="project" value="UniProtKB-KW"/>
</dbReference>
<proteinExistence type="predicted"/>
<dbReference type="GO" id="GO:0051537">
    <property type="term" value="F:2 iron, 2 sulfur cluster binding"/>
    <property type="evidence" value="ECO:0007669"/>
    <property type="project" value="UniProtKB-KW"/>
</dbReference>
<dbReference type="SUPFAM" id="SSF54292">
    <property type="entry name" value="2Fe-2S ferredoxin-like"/>
    <property type="match status" value="1"/>
</dbReference>